<dbReference type="PATRIC" id="fig|189385.6.peg.163"/>
<keyword evidence="3" id="KW-0687">Ribonucleoprotein</keyword>
<protein>
    <recommendedName>
        <fullName evidence="4">50S ribosomal protein L5</fullName>
    </recommendedName>
</protein>
<organism evidence="7 8">
    <name type="scientific">Tremblaya princeps</name>
    <dbReference type="NCBI Taxonomy" id="189385"/>
    <lineage>
        <taxon>Bacteria</taxon>
        <taxon>Pseudomonadati</taxon>
        <taxon>Pseudomonadota</taxon>
        <taxon>Betaproteobacteria</taxon>
        <taxon>Candidatus Tremblayella</taxon>
    </lineage>
</organism>
<feature type="domain" description="Large ribosomal subunit protein uL5 N-terminal" evidence="5">
    <location>
        <begin position="36"/>
        <end position="91"/>
    </location>
</feature>
<evidence type="ECO:0000259" key="6">
    <source>
        <dbReference type="Pfam" id="PF00673"/>
    </source>
</evidence>
<keyword evidence="2 7" id="KW-0689">Ribosomal protein</keyword>
<feature type="domain" description="Large ribosomal subunit protein uL5 C-terminal" evidence="6">
    <location>
        <begin position="96"/>
        <end position="186"/>
    </location>
</feature>
<dbReference type="GO" id="GO:1990904">
    <property type="term" value="C:ribonucleoprotein complex"/>
    <property type="evidence" value="ECO:0007669"/>
    <property type="project" value="UniProtKB-KW"/>
</dbReference>
<dbReference type="InterPro" id="IPR002132">
    <property type="entry name" value="Ribosomal_uL5"/>
</dbReference>
<dbReference type="Pfam" id="PF00673">
    <property type="entry name" value="Ribosomal_L5_C"/>
    <property type="match status" value="1"/>
</dbReference>
<sequence>MIPLVGDWGHAADNGHDGLYRYYAASVAPRLLGPSAMEVPRLWKATLSMGVGILRGSEPSVRCMSEALAAIAGQHSMPTRSSRSISNFKIRRGDTVGLKVTLRSRRMHELTDRLIHLYLPRVRDFRGVPASSIDAGGSISIGVRSLSVFNEVERTAPEPCGLCASLTIRSTCGAQSARLLRRIAFPLIPQ</sequence>
<dbReference type="Proteomes" id="UP000075241">
    <property type="component" value="Chromosome I"/>
</dbReference>
<dbReference type="Gene3D" id="3.30.1440.10">
    <property type="match status" value="1"/>
</dbReference>
<dbReference type="GO" id="GO:0006412">
    <property type="term" value="P:translation"/>
    <property type="evidence" value="ECO:0007669"/>
    <property type="project" value="InterPro"/>
</dbReference>
<dbReference type="EMBL" id="LN999056">
    <property type="protein sequence ID" value="CUX79177.1"/>
    <property type="molecule type" value="Genomic_DNA"/>
</dbReference>
<evidence type="ECO:0000259" key="5">
    <source>
        <dbReference type="Pfam" id="PF00281"/>
    </source>
</evidence>
<dbReference type="InterPro" id="IPR031310">
    <property type="entry name" value="Ribosomal_uL5_N"/>
</dbReference>
<evidence type="ECO:0000256" key="1">
    <source>
        <dbReference type="ARBA" id="ARBA00008553"/>
    </source>
</evidence>
<evidence type="ECO:0000256" key="4">
    <source>
        <dbReference type="ARBA" id="ARBA00035461"/>
    </source>
</evidence>
<proteinExistence type="inferred from homology"/>
<gene>
    <name evidence="7" type="primary">rplE</name>
    <name evidence="7" type="ORF">FVIR_TP00137</name>
</gene>
<evidence type="ECO:0000256" key="3">
    <source>
        <dbReference type="ARBA" id="ARBA00023274"/>
    </source>
</evidence>
<dbReference type="Pfam" id="PF00281">
    <property type="entry name" value="Ribosomal_L5"/>
    <property type="match status" value="1"/>
</dbReference>
<evidence type="ECO:0000256" key="2">
    <source>
        <dbReference type="ARBA" id="ARBA00022980"/>
    </source>
</evidence>
<evidence type="ECO:0000313" key="8">
    <source>
        <dbReference type="Proteomes" id="UP000075241"/>
    </source>
</evidence>
<comment type="similarity">
    <text evidence="1">Belongs to the universal ribosomal protein uL5 family.</text>
</comment>
<evidence type="ECO:0000313" key="7">
    <source>
        <dbReference type="EMBL" id="CUX79177.1"/>
    </source>
</evidence>
<dbReference type="AlphaFoldDB" id="A0A143WPD6"/>
<dbReference type="InterPro" id="IPR022803">
    <property type="entry name" value="Ribosomal_uL5_dom_sf"/>
</dbReference>
<dbReference type="GO" id="GO:0005840">
    <property type="term" value="C:ribosome"/>
    <property type="evidence" value="ECO:0007669"/>
    <property type="project" value="UniProtKB-KW"/>
</dbReference>
<reference evidence="8" key="1">
    <citation type="submission" date="2016-01" db="EMBL/GenBank/DDBJ databases">
        <authorList>
            <person name="Husnik F."/>
        </authorList>
    </citation>
    <scope>NUCLEOTIDE SEQUENCE [LARGE SCALE GENOMIC DNA]</scope>
</reference>
<dbReference type="PANTHER" id="PTHR11994">
    <property type="entry name" value="60S RIBOSOMAL PROTEIN L11-RELATED"/>
    <property type="match status" value="1"/>
</dbReference>
<dbReference type="GO" id="GO:0003735">
    <property type="term" value="F:structural constituent of ribosome"/>
    <property type="evidence" value="ECO:0007669"/>
    <property type="project" value="InterPro"/>
</dbReference>
<dbReference type="SUPFAM" id="SSF55282">
    <property type="entry name" value="RL5-like"/>
    <property type="match status" value="1"/>
</dbReference>
<accession>A0A143WPD6</accession>
<name>A0A143WPD6_TREPR</name>
<dbReference type="InterPro" id="IPR031309">
    <property type="entry name" value="Ribosomal_uL5_C"/>
</dbReference>